<dbReference type="Proteomes" id="UP001212042">
    <property type="component" value="Unassembled WGS sequence"/>
</dbReference>
<evidence type="ECO:0000256" key="1">
    <source>
        <dbReference type="SAM" id="MobiDB-lite"/>
    </source>
</evidence>
<dbReference type="EMBL" id="JAQJZJ010000005">
    <property type="protein sequence ID" value="MDA7087432.1"/>
    <property type="molecule type" value="Genomic_DNA"/>
</dbReference>
<comment type="caution">
    <text evidence="2">The sequence shown here is derived from an EMBL/GenBank/DDBJ whole genome shotgun (WGS) entry which is preliminary data.</text>
</comment>
<protein>
    <submittedName>
        <fullName evidence="2">Aspartate-semialdehyde dehydrogenase</fullName>
    </submittedName>
</protein>
<organism evidence="2 3">
    <name type="scientific">Pseudomonas aestuarii</name>
    <dbReference type="NCBI Taxonomy" id="3018340"/>
    <lineage>
        <taxon>Bacteria</taxon>
        <taxon>Pseudomonadati</taxon>
        <taxon>Pseudomonadota</taxon>
        <taxon>Gammaproteobacteria</taxon>
        <taxon>Pseudomonadales</taxon>
        <taxon>Pseudomonadaceae</taxon>
        <taxon>Pseudomonas</taxon>
    </lineage>
</organism>
<sequence>MLPPIPHSLAPVTVQQDVIKPRPDIVPVTPVAETAKESAVGLDKRHPQEAEELLREEQRRRQRQRHGYTPEELAAGDVAEADAALIDELPRQGLWVDVEV</sequence>
<feature type="region of interest" description="Disordered" evidence="1">
    <location>
        <begin position="36"/>
        <end position="71"/>
    </location>
</feature>
<evidence type="ECO:0000313" key="3">
    <source>
        <dbReference type="Proteomes" id="UP001212042"/>
    </source>
</evidence>
<dbReference type="RefSeq" id="WP_271348304.1">
    <property type="nucleotide sequence ID" value="NZ_JAQJZJ010000005.1"/>
</dbReference>
<accession>A0ABT4XGY3</accession>
<gene>
    <name evidence="2" type="ORF">PH586_13650</name>
</gene>
<evidence type="ECO:0000313" key="2">
    <source>
        <dbReference type="EMBL" id="MDA7087432.1"/>
    </source>
</evidence>
<feature type="compositionally biased region" description="Basic and acidic residues" evidence="1">
    <location>
        <begin position="42"/>
        <end position="59"/>
    </location>
</feature>
<name>A0ABT4XGY3_9PSED</name>
<proteinExistence type="predicted"/>
<keyword evidence="3" id="KW-1185">Reference proteome</keyword>
<reference evidence="2 3" key="1">
    <citation type="submission" date="2023-01" db="EMBL/GenBank/DDBJ databases">
        <title>Pseudomonas SA3-5T sp. nov., isolated from tidal flat sediment.</title>
        <authorList>
            <person name="Kim H.S."/>
            <person name="Kim J.-S."/>
            <person name="Suh M.K."/>
            <person name="Eom M.K."/>
            <person name="Lee J.-S."/>
        </authorList>
    </citation>
    <scope>NUCLEOTIDE SEQUENCE [LARGE SCALE GENOMIC DNA]</scope>
    <source>
        <strain evidence="2 3">SA3-5</strain>
    </source>
</reference>